<feature type="transmembrane region" description="Helical" evidence="1">
    <location>
        <begin position="73"/>
        <end position="93"/>
    </location>
</feature>
<evidence type="ECO:0000256" key="1">
    <source>
        <dbReference type="SAM" id="Phobius"/>
    </source>
</evidence>
<feature type="transmembrane region" description="Helical" evidence="1">
    <location>
        <begin position="124"/>
        <end position="145"/>
    </location>
</feature>
<evidence type="ECO:0000313" key="2">
    <source>
        <dbReference type="EMBL" id="SDZ49231.1"/>
    </source>
</evidence>
<reference evidence="3" key="1">
    <citation type="submission" date="2016-10" db="EMBL/GenBank/DDBJ databases">
        <authorList>
            <person name="Varghese N."/>
            <person name="Submissions S."/>
        </authorList>
    </citation>
    <scope>NUCLEOTIDE SEQUENCE [LARGE SCALE GENOMIC DNA]</scope>
    <source>
        <strain evidence="3">SP</strain>
    </source>
</reference>
<name>A0A1H3THD7_9BACI</name>
<dbReference type="Proteomes" id="UP000198935">
    <property type="component" value="Unassembled WGS sequence"/>
</dbReference>
<keyword evidence="1" id="KW-0472">Membrane</keyword>
<keyword evidence="3" id="KW-1185">Reference proteome</keyword>
<feature type="transmembrane region" description="Helical" evidence="1">
    <location>
        <begin position="157"/>
        <end position="175"/>
    </location>
</feature>
<dbReference type="OrthoDB" id="4187110at2"/>
<keyword evidence="1" id="KW-0812">Transmembrane</keyword>
<dbReference type="STRING" id="1503961.SAMN05421736_114106"/>
<proteinExistence type="predicted"/>
<keyword evidence="1" id="KW-1133">Transmembrane helix</keyword>
<evidence type="ECO:0000313" key="3">
    <source>
        <dbReference type="Proteomes" id="UP000198935"/>
    </source>
</evidence>
<dbReference type="Pfam" id="PF12679">
    <property type="entry name" value="ABC2_membrane_2"/>
    <property type="match status" value="1"/>
</dbReference>
<dbReference type="AlphaFoldDB" id="A0A1H3THD7"/>
<dbReference type="GO" id="GO:0140359">
    <property type="term" value="F:ABC-type transporter activity"/>
    <property type="evidence" value="ECO:0007669"/>
    <property type="project" value="InterPro"/>
</dbReference>
<dbReference type="PANTHER" id="PTHR37305">
    <property type="entry name" value="INTEGRAL MEMBRANE PROTEIN-RELATED"/>
    <property type="match status" value="1"/>
</dbReference>
<organism evidence="2 3">
    <name type="scientific">Evansella caseinilytica</name>
    <dbReference type="NCBI Taxonomy" id="1503961"/>
    <lineage>
        <taxon>Bacteria</taxon>
        <taxon>Bacillati</taxon>
        <taxon>Bacillota</taxon>
        <taxon>Bacilli</taxon>
        <taxon>Bacillales</taxon>
        <taxon>Bacillaceae</taxon>
        <taxon>Evansella</taxon>
    </lineage>
</organism>
<dbReference type="PANTHER" id="PTHR37305:SF1">
    <property type="entry name" value="MEMBRANE PROTEIN"/>
    <property type="match status" value="1"/>
</dbReference>
<feature type="transmembrane region" description="Helical" evidence="1">
    <location>
        <begin position="182"/>
        <end position="202"/>
    </location>
</feature>
<accession>A0A1H3THD7</accession>
<dbReference type="GO" id="GO:0005886">
    <property type="term" value="C:plasma membrane"/>
    <property type="evidence" value="ECO:0007669"/>
    <property type="project" value="UniProtKB-SubCell"/>
</dbReference>
<protein>
    <submittedName>
        <fullName evidence="2">ABC-2 type transport system permease protein</fullName>
    </submittedName>
</protein>
<gene>
    <name evidence="2" type="ORF">SAMN05421736_114106</name>
</gene>
<sequence>MRQWFILFKKECLESVRNFKWLWIPIVFILFGIMQPVTSYYLPQILESFGGLPEEALFDIPVPSGPQILAETLGQFSQIGYLVLVLAFMGVIAEEKNSGTQLMILVKPVSYGAYLTAKWAHMSLLAVTSFILGFSFAVYYTHVLIESVPAAHVIKGAVVYILGMLFVMTLILLFSTLFNSRAAVAFLTLGLTIVVSLLSSLMPNTMRWSPGMLSSHAYSIFGTGEGGEAMWLSIACTLLIISVMVGIAVYIFRNKETASHSS</sequence>
<dbReference type="EMBL" id="FNPI01000014">
    <property type="protein sequence ID" value="SDZ49231.1"/>
    <property type="molecule type" value="Genomic_DNA"/>
</dbReference>
<feature type="transmembrane region" description="Helical" evidence="1">
    <location>
        <begin position="229"/>
        <end position="252"/>
    </location>
</feature>
<feature type="transmembrane region" description="Helical" evidence="1">
    <location>
        <begin position="21"/>
        <end position="42"/>
    </location>
</feature>